<dbReference type="InterPro" id="IPR006056">
    <property type="entry name" value="RidA"/>
</dbReference>
<reference evidence="2" key="1">
    <citation type="submission" date="2018-05" db="EMBL/GenBank/DDBJ databases">
        <authorList>
            <person name="Lanie J.A."/>
            <person name="Ng W.-L."/>
            <person name="Kazmierczak K.M."/>
            <person name="Andrzejewski T.M."/>
            <person name="Davidsen T.M."/>
            <person name="Wayne K.J."/>
            <person name="Tettelin H."/>
            <person name="Glass J.I."/>
            <person name="Rusch D."/>
            <person name="Podicherti R."/>
            <person name="Tsui H.-C.T."/>
            <person name="Winkler M.E."/>
        </authorList>
    </citation>
    <scope>NUCLEOTIDE SEQUENCE</scope>
</reference>
<name>A0A381N4B6_9ZZZZ</name>
<dbReference type="PANTHER" id="PTHR11803">
    <property type="entry name" value="2-IMINOBUTANOATE/2-IMINOPROPANOATE DEAMINASE RIDA"/>
    <property type="match status" value="1"/>
</dbReference>
<protein>
    <recommendedName>
        <fullName evidence="3">Reactive intermediate/imine deaminase</fullName>
    </recommendedName>
</protein>
<dbReference type="PANTHER" id="PTHR11803:SF58">
    <property type="entry name" value="PROTEIN HMF1-RELATED"/>
    <property type="match status" value="1"/>
</dbReference>
<evidence type="ECO:0008006" key="3">
    <source>
        <dbReference type="Google" id="ProtNLM"/>
    </source>
</evidence>
<dbReference type="AlphaFoldDB" id="A0A381N4B6"/>
<accession>A0A381N4B6</accession>
<organism evidence="2">
    <name type="scientific">marine metagenome</name>
    <dbReference type="NCBI Taxonomy" id="408172"/>
    <lineage>
        <taxon>unclassified sequences</taxon>
        <taxon>metagenomes</taxon>
        <taxon>ecological metagenomes</taxon>
    </lineage>
</organism>
<proteinExistence type="inferred from homology"/>
<sequence>MKKIINTANAPLPVGPYNQAILVDETLYMSGQIALDAKSKEMINGTIEEETEKIMYNIKAILDKVDLTFKNVIKSTIFTTDMKSFDKINKTYGKFFNKDTAPARETVEVSALPLGARVEISVIAKN</sequence>
<dbReference type="SUPFAM" id="SSF55298">
    <property type="entry name" value="YjgF-like"/>
    <property type="match status" value="1"/>
</dbReference>
<dbReference type="Gene3D" id="3.30.1330.40">
    <property type="entry name" value="RutC-like"/>
    <property type="match status" value="1"/>
</dbReference>
<evidence type="ECO:0000256" key="1">
    <source>
        <dbReference type="ARBA" id="ARBA00010552"/>
    </source>
</evidence>
<dbReference type="NCBIfam" id="TIGR00004">
    <property type="entry name" value="Rid family detoxifying hydrolase"/>
    <property type="match status" value="1"/>
</dbReference>
<comment type="similarity">
    <text evidence="1">Belongs to the RutC family.</text>
</comment>
<dbReference type="GO" id="GO:0005829">
    <property type="term" value="C:cytosol"/>
    <property type="evidence" value="ECO:0007669"/>
    <property type="project" value="TreeGrafter"/>
</dbReference>
<dbReference type="Pfam" id="PF01042">
    <property type="entry name" value="Ribonuc_L-PSP"/>
    <property type="match status" value="1"/>
</dbReference>
<dbReference type="EMBL" id="UINC01000119">
    <property type="protein sequence ID" value="SUZ49480.1"/>
    <property type="molecule type" value="Genomic_DNA"/>
</dbReference>
<evidence type="ECO:0000313" key="2">
    <source>
        <dbReference type="EMBL" id="SUZ49480.1"/>
    </source>
</evidence>
<gene>
    <name evidence="2" type="ORF">METZ01_LOCUS2334</name>
</gene>
<dbReference type="GO" id="GO:0019239">
    <property type="term" value="F:deaminase activity"/>
    <property type="evidence" value="ECO:0007669"/>
    <property type="project" value="TreeGrafter"/>
</dbReference>
<dbReference type="FunFam" id="3.30.1330.40:FF:000001">
    <property type="entry name" value="L-PSP family endoribonuclease"/>
    <property type="match status" value="1"/>
</dbReference>
<dbReference type="CDD" id="cd00448">
    <property type="entry name" value="YjgF_YER057c_UK114_family"/>
    <property type="match status" value="1"/>
</dbReference>
<dbReference type="InterPro" id="IPR035959">
    <property type="entry name" value="RutC-like_sf"/>
</dbReference>
<dbReference type="InterPro" id="IPR006175">
    <property type="entry name" value="YjgF/YER057c/UK114"/>
</dbReference>